<protein>
    <submittedName>
        <fullName evidence="2">(northern house mosquito) hypothetical protein</fullName>
    </submittedName>
</protein>
<dbReference type="EMBL" id="HBUE01194070">
    <property type="protein sequence ID" value="CAG6526704.1"/>
    <property type="molecule type" value="Transcribed_RNA"/>
</dbReference>
<proteinExistence type="predicted"/>
<reference evidence="2" key="1">
    <citation type="submission" date="2021-05" db="EMBL/GenBank/DDBJ databases">
        <authorList>
            <person name="Alioto T."/>
            <person name="Alioto T."/>
            <person name="Gomez Garrido J."/>
        </authorList>
    </citation>
    <scope>NUCLEOTIDE SEQUENCE</scope>
</reference>
<name>A0A8D8JQS5_CULPI</name>
<dbReference type="EMBL" id="HBUE01300045">
    <property type="protein sequence ID" value="CAG6578420.1"/>
    <property type="molecule type" value="Transcribed_RNA"/>
</dbReference>
<evidence type="ECO:0000256" key="1">
    <source>
        <dbReference type="SAM" id="MobiDB-lite"/>
    </source>
</evidence>
<evidence type="ECO:0000313" key="2">
    <source>
        <dbReference type="EMBL" id="CAG6578420.1"/>
    </source>
</evidence>
<dbReference type="AlphaFoldDB" id="A0A8D8JQS5"/>
<accession>A0A8D8JQS5</accession>
<feature type="region of interest" description="Disordered" evidence="1">
    <location>
        <begin position="1"/>
        <end position="21"/>
    </location>
</feature>
<feature type="compositionally biased region" description="Low complexity" evidence="1">
    <location>
        <begin position="87"/>
        <end position="106"/>
    </location>
</feature>
<organism evidence="2">
    <name type="scientific">Culex pipiens</name>
    <name type="common">House mosquito</name>
    <dbReference type="NCBI Taxonomy" id="7175"/>
    <lineage>
        <taxon>Eukaryota</taxon>
        <taxon>Metazoa</taxon>
        <taxon>Ecdysozoa</taxon>
        <taxon>Arthropoda</taxon>
        <taxon>Hexapoda</taxon>
        <taxon>Insecta</taxon>
        <taxon>Pterygota</taxon>
        <taxon>Neoptera</taxon>
        <taxon>Endopterygota</taxon>
        <taxon>Diptera</taxon>
        <taxon>Nematocera</taxon>
        <taxon>Culicoidea</taxon>
        <taxon>Culicidae</taxon>
        <taxon>Culicinae</taxon>
        <taxon>Culicini</taxon>
        <taxon>Culex</taxon>
        <taxon>Culex</taxon>
    </lineage>
</organism>
<sequence length="106" mass="11436">MLLGAPCGSAAAADRTGNVRTARRTVPCPGTAWPATEAVRSSWPTTWGTALVRFHRVRPESTRRPSRRVASTATRSRRCHCCGVNPAGTTRSRTRTAFRSAASPRS</sequence>
<feature type="region of interest" description="Disordered" evidence="1">
    <location>
        <begin position="84"/>
        <end position="106"/>
    </location>
</feature>